<evidence type="ECO:0000256" key="1">
    <source>
        <dbReference type="ARBA" id="ARBA00005189"/>
    </source>
</evidence>
<proteinExistence type="predicted"/>
<sequence>MKKFLYKLIFFKLLGWKITGEMSADIKKCVIIVVPHTSWYDFFVGLFTRGILGLQMNFVGKKELFTFPFGYYFKWVGGAPLDRSKHENKVDAIAAIFEEKEEFRLAIAPEGTRKKVKEWKTGFYYIALKANVPIYPVAFDYEHKEVKLFEPFYPTSNKEEDFEFLQRLFRGIKGKNAENSFF</sequence>
<dbReference type="Proteomes" id="UP000825258">
    <property type="component" value="Chromosome"/>
</dbReference>
<dbReference type="PANTHER" id="PTHR10434:SF9">
    <property type="entry name" value="PHOSPHOLIPID_GLYCEROL ACYLTRANSFERASE DOMAIN-CONTAINING PROTEIN"/>
    <property type="match status" value="1"/>
</dbReference>
<dbReference type="PANTHER" id="PTHR10434">
    <property type="entry name" value="1-ACYL-SN-GLYCEROL-3-PHOSPHATE ACYLTRANSFERASE"/>
    <property type="match status" value="1"/>
</dbReference>
<dbReference type="RefSeq" id="WP_221258244.1">
    <property type="nucleotide sequence ID" value="NZ_AP024749.1"/>
</dbReference>
<name>A0ABM7S6L4_9FLAO</name>
<evidence type="ECO:0000256" key="3">
    <source>
        <dbReference type="ARBA" id="ARBA00023315"/>
    </source>
</evidence>
<dbReference type="SMART" id="SM00563">
    <property type="entry name" value="PlsC"/>
    <property type="match status" value="1"/>
</dbReference>
<evidence type="ECO:0000259" key="4">
    <source>
        <dbReference type="SMART" id="SM00563"/>
    </source>
</evidence>
<evidence type="ECO:0000313" key="5">
    <source>
        <dbReference type="EMBL" id="BCY29151.1"/>
    </source>
</evidence>
<accession>A0ABM7S6L4</accession>
<keyword evidence="6" id="KW-1185">Reference proteome</keyword>
<dbReference type="InterPro" id="IPR002123">
    <property type="entry name" value="Plipid/glycerol_acylTrfase"/>
</dbReference>
<protein>
    <submittedName>
        <fullName evidence="5">Acyltransferase</fullName>
    </submittedName>
</protein>
<keyword evidence="3 5" id="KW-0012">Acyltransferase</keyword>
<dbReference type="Pfam" id="PF01553">
    <property type="entry name" value="Acyltransferase"/>
    <property type="match status" value="1"/>
</dbReference>
<comment type="pathway">
    <text evidence="1">Lipid metabolism.</text>
</comment>
<dbReference type="SUPFAM" id="SSF69593">
    <property type="entry name" value="Glycerol-3-phosphate (1)-acyltransferase"/>
    <property type="match status" value="1"/>
</dbReference>
<organism evidence="5 6">
    <name type="scientific">Flavobacterium okayamense</name>
    <dbReference type="NCBI Taxonomy" id="2830782"/>
    <lineage>
        <taxon>Bacteria</taxon>
        <taxon>Pseudomonadati</taxon>
        <taxon>Bacteroidota</taxon>
        <taxon>Flavobacteriia</taxon>
        <taxon>Flavobacteriales</taxon>
        <taxon>Flavobacteriaceae</taxon>
        <taxon>Flavobacterium</taxon>
    </lineage>
</organism>
<feature type="domain" description="Phospholipid/glycerol acyltransferase" evidence="4">
    <location>
        <begin position="30"/>
        <end position="142"/>
    </location>
</feature>
<keyword evidence="2" id="KW-0808">Transferase</keyword>
<reference evidence="5 6" key="1">
    <citation type="submission" date="2021-06" db="EMBL/GenBank/DDBJ databases">
        <title>Whole genome sequences of Flavobacterium sp. KK2020170 and assembly.</title>
        <authorList>
            <person name="Kitahara K."/>
            <person name="Miyoshi S."/>
            <person name="Uesaka K."/>
        </authorList>
    </citation>
    <scope>NUCLEOTIDE SEQUENCE [LARGE SCALE GENOMIC DNA]</scope>
    <source>
        <strain evidence="5 6">KK2020170</strain>
    </source>
</reference>
<dbReference type="EMBL" id="AP024749">
    <property type="protein sequence ID" value="BCY29151.1"/>
    <property type="molecule type" value="Genomic_DNA"/>
</dbReference>
<evidence type="ECO:0000256" key="2">
    <source>
        <dbReference type="ARBA" id="ARBA00022679"/>
    </source>
</evidence>
<dbReference type="GO" id="GO:0016746">
    <property type="term" value="F:acyltransferase activity"/>
    <property type="evidence" value="ECO:0007669"/>
    <property type="project" value="UniProtKB-KW"/>
</dbReference>
<evidence type="ECO:0000313" key="6">
    <source>
        <dbReference type="Proteomes" id="UP000825258"/>
    </source>
</evidence>
<gene>
    <name evidence="5" type="ORF">KK2020170_20190</name>
</gene>